<keyword evidence="4" id="KW-1185">Reference proteome</keyword>
<dbReference type="PROSITE" id="PS51253">
    <property type="entry name" value="HTH_CENPB"/>
    <property type="match status" value="1"/>
</dbReference>
<dbReference type="KEGG" id="soy:115879193"/>
<dbReference type="OrthoDB" id="6258697at2759"/>
<sequence length="196" mass="22865">MRRAMEESQLTSISSASIKYNIPIGTLHRHIKKDSHKKQLGRFRCVFSPELEKLISEHARELDARFYGLTRDSLKQLAYRVAEQNAIKHPFKNKKAGEAWLQGFMSRNPDLSFRTPEPTSIARCSAFNRHQVGIFYDNLWNILEKYELLQRPDDIFNMDETGVKTSAQKPPKVPFWQRKKTSRSDKFGRKKVSLLP</sequence>
<dbReference type="Pfam" id="PF03221">
    <property type="entry name" value="HTH_Tnp_Tc5"/>
    <property type="match status" value="1"/>
</dbReference>
<evidence type="ECO:0000256" key="1">
    <source>
        <dbReference type="ARBA" id="ARBA00023125"/>
    </source>
</evidence>
<protein>
    <submittedName>
        <fullName evidence="5">Uncharacterized protein LOC115879193</fullName>
    </submittedName>
</protein>
<accession>A0A6J2XLI4</accession>
<keyword evidence="1" id="KW-0238">DNA-binding</keyword>
<feature type="domain" description="HTH CENPB-type" evidence="3">
    <location>
        <begin position="39"/>
        <end position="114"/>
    </location>
</feature>
<dbReference type="InterPro" id="IPR006600">
    <property type="entry name" value="HTH_CenpB_DNA-bd_dom"/>
</dbReference>
<dbReference type="RefSeq" id="XP_030751745.1">
    <property type="nucleotide sequence ID" value="XM_030895885.1"/>
</dbReference>
<dbReference type="Proteomes" id="UP000504635">
    <property type="component" value="Unplaced"/>
</dbReference>
<dbReference type="AlphaFoldDB" id="A0A6J2XLI4"/>
<organism evidence="4 5">
    <name type="scientific">Sitophilus oryzae</name>
    <name type="common">Rice weevil</name>
    <name type="synonym">Curculio oryzae</name>
    <dbReference type="NCBI Taxonomy" id="7048"/>
    <lineage>
        <taxon>Eukaryota</taxon>
        <taxon>Metazoa</taxon>
        <taxon>Ecdysozoa</taxon>
        <taxon>Arthropoda</taxon>
        <taxon>Hexapoda</taxon>
        <taxon>Insecta</taxon>
        <taxon>Pterygota</taxon>
        <taxon>Neoptera</taxon>
        <taxon>Endopterygota</taxon>
        <taxon>Coleoptera</taxon>
        <taxon>Polyphaga</taxon>
        <taxon>Cucujiformia</taxon>
        <taxon>Curculionidae</taxon>
        <taxon>Dryophthorinae</taxon>
        <taxon>Sitophilus</taxon>
    </lineage>
</organism>
<evidence type="ECO:0000256" key="2">
    <source>
        <dbReference type="SAM" id="MobiDB-lite"/>
    </source>
</evidence>
<dbReference type="GO" id="GO:0003677">
    <property type="term" value="F:DNA binding"/>
    <property type="evidence" value="ECO:0007669"/>
    <property type="project" value="UniProtKB-KW"/>
</dbReference>
<dbReference type="InParanoid" id="A0A6J2XLI4"/>
<feature type="region of interest" description="Disordered" evidence="2">
    <location>
        <begin position="161"/>
        <end position="196"/>
    </location>
</feature>
<evidence type="ECO:0000313" key="5">
    <source>
        <dbReference type="RefSeq" id="XP_030751745.1"/>
    </source>
</evidence>
<evidence type="ECO:0000259" key="3">
    <source>
        <dbReference type="PROSITE" id="PS51253"/>
    </source>
</evidence>
<reference evidence="5" key="1">
    <citation type="submission" date="2025-08" db="UniProtKB">
        <authorList>
            <consortium name="RefSeq"/>
        </authorList>
    </citation>
    <scope>IDENTIFICATION</scope>
    <source>
        <tissue evidence="5">Gonads</tissue>
    </source>
</reference>
<proteinExistence type="predicted"/>
<dbReference type="GeneID" id="115879193"/>
<evidence type="ECO:0000313" key="4">
    <source>
        <dbReference type="Proteomes" id="UP000504635"/>
    </source>
</evidence>
<name>A0A6J2XLI4_SITOR</name>
<gene>
    <name evidence="5" type="primary">LOC115879193</name>
</gene>